<proteinExistence type="inferred from homology"/>
<feature type="binding site" evidence="7">
    <location>
        <begin position="215"/>
        <end position="216"/>
    </location>
    <ligand>
        <name>substrate</name>
    </ligand>
</feature>
<comment type="similarity">
    <text evidence="1 5">Belongs to the metallo-dependent hydrolases superfamily. NagA family.</text>
</comment>
<evidence type="ECO:0000256" key="3">
    <source>
        <dbReference type="ARBA" id="ARBA00022801"/>
    </source>
</evidence>
<comment type="cofactor">
    <cofactor evidence="8">
        <name>a divalent metal cation</name>
        <dbReference type="ChEBI" id="CHEBI:60240"/>
    </cofactor>
    <text evidence="8">Binds 1 divalent metal cation per subunit.</text>
</comment>
<dbReference type="EC" id="3.5.1.25" evidence="10"/>
<dbReference type="AlphaFoldDB" id="A0A7W6NXY4"/>
<dbReference type="PIRSF" id="PIRSF038994">
    <property type="entry name" value="NagA"/>
    <property type="match status" value="1"/>
</dbReference>
<feature type="domain" description="Amidohydrolase-related" evidence="9">
    <location>
        <begin position="49"/>
        <end position="374"/>
    </location>
</feature>
<evidence type="ECO:0000259" key="9">
    <source>
        <dbReference type="Pfam" id="PF01979"/>
    </source>
</evidence>
<dbReference type="InterPro" id="IPR032466">
    <property type="entry name" value="Metal_Hydrolase"/>
</dbReference>
<dbReference type="NCBIfam" id="TIGR00221">
    <property type="entry name" value="nagA"/>
    <property type="match status" value="1"/>
</dbReference>
<dbReference type="PANTHER" id="PTHR11113:SF14">
    <property type="entry name" value="N-ACETYLGLUCOSAMINE-6-PHOSPHATE DEACETYLASE"/>
    <property type="match status" value="1"/>
</dbReference>
<feature type="binding site" evidence="7">
    <location>
        <position position="247"/>
    </location>
    <ligand>
        <name>substrate</name>
    </ligand>
</feature>
<reference evidence="10 11" key="1">
    <citation type="submission" date="2020-08" db="EMBL/GenBank/DDBJ databases">
        <title>Genomic Encyclopedia of Type Strains, Phase IV (KMG-IV): sequencing the most valuable type-strain genomes for metagenomic binning, comparative biology and taxonomic classification.</title>
        <authorList>
            <person name="Goeker M."/>
        </authorList>
    </citation>
    <scope>NUCLEOTIDE SEQUENCE [LARGE SCALE GENOMIC DNA]</scope>
    <source>
        <strain evidence="10 11">DSM 101806</strain>
    </source>
</reference>
<dbReference type="GO" id="GO:0046872">
    <property type="term" value="F:metal ion binding"/>
    <property type="evidence" value="ECO:0007669"/>
    <property type="project" value="UniProtKB-KW"/>
</dbReference>
<dbReference type="Proteomes" id="UP000557392">
    <property type="component" value="Unassembled WGS sequence"/>
</dbReference>
<dbReference type="Gene3D" id="2.30.40.10">
    <property type="entry name" value="Urease, subunit C, domain 1"/>
    <property type="match status" value="1"/>
</dbReference>
<keyword evidence="3 5" id="KW-0378">Hydrolase</keyword>
<dbReference type="Pfam" id="PF01979">
    <property type="entry name" value="Amidohydro_1"/>
    <property type="match status" value="1"/>
</dbReference>
<evidence type="ECO:0000256" key="6">
    <source>
        <dbReference type="PIRSR" id="PIRSR038994-1"/>
    </source>
</evidence>
<dbReference type="InterPro" id="IPR006680">
    <property type="entry name" value="Amidohydro-rel"/>
</dbReference>
<accession>A0A7W6NXY4</accession>
<dbReference type="SUPFAM" id="SSF51338">
    <property type="entry name" value="Composite domain of metallo-dependent hydrolases"/>
    <property type="match status" value="1"/>
</dbReference>
<dbReference type="EMBL" id="JACIEH010000002">
    <property type="protein sequence ID" value="MBB4099054.1"/>
    <property type="molecule type" value="Genomic_DNA"/>
</dbReference>
<dbReference type="SUPFAM" id="SSF51556">
    <property type="entry name" value="Metallo-dependent hydrolases"/>
    <property type="match status" value="1"/>
</dbReference>
<dbReference type="InterPro" id="IPR011059">
    <property type="entry name" value="Metal-dep_hydrolase_composite"/>
</dbReference>
<keyword evidence="11" id="KW-1185">Reference proteome</keyword>
<evidence type="ECO:0000256" key="4">
    <source>
        <dbReference type="ARBA" id="ARBA00023277"/>
    </source>
</evidence>
<feature type="binding site" evidence="8">
    <location>
        <position position="212"/>
    </location>
    <ligand>
        <name>Zn(2+)</name>
        <dbReference type="ChEBI" id="CHEBI:29105"/>
    </ligand>
</feature>
<sequence>MTAFAFTNGHIVTPGGMLDRATFTVAGGRIAAISPDGPADETIDLNGGWIVPGFIDTQVNGGAGVLFNDSPDVDGIAAIGRAHARYGTTAFLPTLISDTVEIVARALDATDAAIEAGVPGVIGVHIEGPVISVTRKGIHDAEKFRRLDEDFLALLTRPRRGKVMLTLAPEMVSLEDIARLHAAGVILSIGHSDASYDVAKAAIAAGMTGVTHLFNAMSPLLHRAPGVVGAALEDQSIYCGLILDGFHVHDAPVRIAMRARPHDRFLLVTDAMPCVGADVAEFDLHGRRILVEGGRCLGEDGTLAGSSLDMAGAFRNAVERIGLSHADAAMMAATSPAAFLGLGDERGALAPGLVADWVQLTRDLAPVGTWIAGTRIA</sequence>
<name>A0A7W6NXY4_9SPHN</name>
<dbReference type="GO" id="GO:0008448">
    <property type="term" value="F:N-acetylglucosamine-6-phosphate deacetylase activity"/>
    <property type="evidence" value="ECO:0007669"/>
    <property type="project" value="UniProtKB-EC"/>
</dbReference>
<evidence type="ECO:0000313" key="11">
    <source>
        <dbReference type="Proteomes" id="UP000557392"/>
    </source>
</evidence>
<dbReference type="PANTHER" id="PTHR11113">
    <property type="entry name" value="N-ACETYLGLUCOSAMINE-6-PHOSPHATE DEACETYLASE"/>
    <property type="match status" value="1"/>
</dbReference>
<gene>
    <name evidence="10" type="ORF">GGR46_002618</name>
</gene>
<evidence type="ECO:0000313" key="10">
    <source>
        <dbReference type="EMBL" id="MBB4099054.1"/>
    </source>
</evidence>
<feature type="binding site" evidence="7">
    <location>
        <position position="223"/>
    </location>
    <ligand>
        <name>substrate</name>
    </ligand>
</feature>
<organism evidence="10 11">
    <name type="scientific">Sphingomonas kyeonggiensis</name>
    <dbReference type="NCBI Taxonomy" id="1268553"/>
    <lineage>
        <taxon>Bacteria</taxon>
        <taxon>Pseudomonadati</taxon>
        <taxon>Pseudomonadota</taxon>
        <taxon>Alphaproteobacteria</taxon>
        <taxon>Sphingomonadales</taxon>
        <taxon>Sphingomonadaceae</taxon>
        <taxon>Sphingomonas</taxon>
    </lineage>
</organism>
<keyword evidence="2 8" id="KW-0479">Metal-binding</keyword>
<dbReference type="RefSeq" id="WP_183998366.1">
    <property type="nucleotide sequence ID" value="NZ_JACIEH010000002.1"/>
</dbReference>
<dbReference type="InterPro" id="IPR003764">
    <property type="entry name" value="GlcNAc_6-P_deAcase"/>
</dbReference>
<evidence type="ECO:0000256" key="2">
    <source>
        <dbReference type="ARBA" id="ARBA00022723"/>
    </source>
</evidence>
<evidence type="ECO:0000256" key="8">
    <source>
        <dbReference type="PIRSR" id="PIRSR038994-3"/>
    </source>
</evidence>
<dbReference type="Gene3D" id="3.20.20.140">
    <property type="entry name" value="Metal-dependent hydrolases"/>
    <property type="match status" value="1"/>
</dbReference>
<protein>
    <submittedName>
        <fullName evidence="10">N-acetylglucosamine-6-phosphate deacetylase</fullName>
        <ecNumber evidence="10">3.5.1.25</ecNumber>
    </submittedName>
</protein>
<evidence type="ECO:0000256" key="5">
    <source>
        <dbReference type="PIRNR" id="PIRNR038994"/>
    </source>
</evidence>
<evidence type="ECO:0000256" key="7">
    <source>
        <dbReference type="PIRSR" id="PIRSR038994-2"/>
    </source>
</evidence>
<dbReference type="CDD" id="cd00854">
    <property type="entry name" value="NagA"/>
    <property type="match status" value="1"/>
</dbReference>
<comment type="caution">
    <text evidence="10">The sequence shown here is derived from an EMBL/GenBank/DDBJ whole genome shotgun (WGS) entry which is preliminary data.</text>
</comment>
<feature type="binding site" evidence="7">
    <location>
        <position position="138"/>
    </location>
    <ligand>
        <name>substrate</name>
    </ligand>
</feature>
<dbReference type="GO" id="GO:0006046">
    <property type="term" value="P:N-acetylglucosamine catabolic process"/>
    <property type="evidence" value="ECO:0007669"/>
    <property type="project" value="TreeGrafter"/>
</dbReference>
<feature type="binding site" evidence="7">
    <location>
        <begin position="303"/>
        <end position="305"/>
    </location>
    <ligand>
        <name>substrate</name>
    </ligand>
</feature>
<feature type="binding site" evidence="8">
    <location>
        <position position="127"/>
    </location>
    <ligand>
        <name>Zn(2+)</name>
        <dbReference type="ChEBI" id="CHEBI:29105"/>
    </ligand>
</feature>
<evidence type="ECO:0000256" key="1">
    <source>
        <dbReference type="ARBA" id="ARBA00010716"/>
    </source>
</evidence>
<feature type="active site" description="Proton donor/acceptor" evidence="6">
    <location>
        <position position="270"/>
    </location>
</feature>
<feature type="binding site" evidence="8">
    <location>
        <position position="191"/>
    </location>
    <ligand>
        <name>Zn(2+)</name>
        <dbReference type="ChEBI" id="CHEBI:29105"/>
    </ligand>
</feature>
<keyword evidence="4 5" id="KW-0119">Carbohydrate metabolism</keyword>